<dbReference type="CDD" id="cd15492">
    <property type="entry name" value="PHD_BRPF_JADE_like"/>
    <property type="match status" value="1"/>
</dbReference>
<dbReference type="PROSITE" id="PS51805">
    <property type="entry name" value="EPHD"/>
    <property type="match status" value="1"/>
</dbReference>
<evidence type="ECO:0000313" key="9">
    <source>
        <dbReference type="Proteomes" id="UP000516437"/>
    </source>
</evidence>
<feature type="domain" description="PHD-type" evidence="6">
    <location>
        <begin position="154"/>
        <end position="207"/>
    </location>
</feature>
<sequence>MDSKFHGLPPLKRFILMQQEEEQQQDRDTAVSSSRLPAKKRKESRDPPLFFHEPVATTGVVTTYCLPAKKRVWALQPDFLPDNALSPLFDLNVEFKQGPGFEEETEAVKKEEVPIANSTNQSLPNISQEGNNDDADGGGGVANNDGSGDVDDDGIVCAICQSTDGDPSDPIVFCDGCDLMVHATCYGNPLVKGIPDGDWFCTQCLISSQTENYEKPSCCLCPTEGGALKPTVDGSWAHVVCALLVPEVFFADAEGRVGIDCSKVPKKRWESKCYVCKGRNGCAIQCSEPNCPLAFHVTCGLKEDLCIEYREGKKKGAIVAGFCRNHTELWNKQQRSGKFKIVAREEPKR</sequence>
<evidence type="ECO:0000256" key="2">
    <source>
        <dbReference type="ARBA" id="ARBA00022771"/>
    </source>
</evidence>
<dbReference type="InterPro" id="IPR050701">
    <property type="entry name" value="Histone_Mod_Regulator"/>
</dbReference>
<name>A0A6A1VXU2_9ROSI</name>
<dbReference type="PANTHER" id="PTHR13793">
    <property type="entry name" value="PHD FINGER PROTEINS"/>
    <property type="match status" value="1"/>
</dbReference>
<organism evidence="8 9">
    <name type="scientific">Morella rubra</name>
    <name type="common">Chinese bayberry</name>
    <dbReference type="NCBI Taxonomy" id="262757"/>
    <lineage>
        <taxon>Eukaryota</taxon>
        <taxon>Viridiplantae</taxon>
        <taxon>Streptophyta</taxon>
        <taxon>Embryophyta</taxon>
        <taxon>Tracheophyta</taxon>
        <taxon>Spermatophyta</taxon>
        <taxon>Magnoliopsida</taxon>
        <taxon>eudicotyledons</taxon>
        <taxon>Gunneridae</taxon>
        <taxon>Pentapetalae</taxon>
        <taxon>rosids</taxon>
        <taxon>fabids</taxon>
        <taxon>Fagales</taxon>
        <taxon>Myricaceae</taxon>
        <taxon>Morella</taxon>
    </lineage>
</organism>
<keyword evidence="3" id="KW-0862">Zinc</keyword>
<dbReference type="SUPFAM" id="SSF57903">
    <property type="entry name" value="FYVE/PHD zinc finger"/>
    <property type="match status" value="1"/>
</dbReference>
<feature type="domain" description="PHD-type" evidence="7">
    <location>
        <begin position="215"/>
        <end position="327"/>
    </location>
</feature>
<dbReference type="PROSITE" id="PS50016">
    <property type="entry name" value="ZF_PHD_2"/>
    <property type="match status" value="1"/>
</dbReference>
<keyword evidence="2 4" id="KW-0863">Zinc-finger</keyword>
<evidence type="ECO:0000256" key="5">
    <source>
        <dbReference type="SAM" id="MobiDB-lite"/>
    </source>
</evidence>
<evidence type="ECO:0000313" key="8">
    <source>
        <dbReference type="EMBL" id="KAB1216378.1"/>
    </source>
</evidence>
<dbReference type="Proteomes" id="UP000516437">
    <property type="component" value="Chromosome 4"/>
</dbReference>
<gene>
    <name evidence="8" type="ORF">CJ030_MR4G000611</name>
</gene>
<dbReference type="InterPro" id="IPR019786">
    <property type="entry name" value="Zinc_finger_PHD-type_CS"/>
</dbReference>
<dbReference type="OrthoDB" id="20839at2759"/>
<evidence type="ECO:0000256" key="3">
    <source>
        <dbReference type="ARBA" id="ARBA00022833"/>
    </source>
</evidence>
<dbReference type="Gene3D" id="3.30.40.10">
    <property type="entry name" value="Zinc/RING finger domain, C3HC4 (zinc finger)"/>
    <property type="match status" value="2"/>
</dbReference>
<dbReference type="GO" id="GO:0005634">
    <property type="term" value="C:nucleus"/>
    <property type="evidence" value="ECO:0007669"/>
    <property type="project" value="UniProtKB-ARBA"/>
</dbReference>
<dbReference type="InterPro" id="IPR013083">
    <property type="entry name" value="Znf_RING/FYVE/PHD"/>
</dbReference>
<evidence type="ECO:0000259" key="6">
    <source>
        <dbReference type="PROSITE" id="PS50016"/>
    </source>
</evidence>
<protein>
    <submittedName>
        <fullName evidence="8">NuA3 HAT complex component NTO1</fullName>
    </submittedName>
</protein>
<evidence type="ECO:0000256" key="4">
    <source>
        <dbReference type="PROSITE-ProRule" id="PRU00146"/>
    </source>
</evidence>
<keyword evidence="9" id="KW-1185">Reference proteome</keyword>
<dbReference type="InterPro" id="IPR034732">
    <property type="entry name" value="EPHD"/>
</dbReference>
<dbReference type="SMART" id="SM00249">
    <property type="entry name" value="PHD"/>
    <property type="match status" value="2"/>
</dbReference>
<comment type="caution">
    <text evidence="8">The sequence shown here is derived from an EMBL/GenBank/DDBJ whole genome shotgun (WGS) entry which is preliminary data.</text>
</comment>
<reference evidence="8 9" key="1">
    <citation type="journal article" date="2019" name="Plant Biotechnol. J.">
        <title>The red bayberry genome and genetic basis of sex determination.</title>
        <authorList>
            <person name="Jia H.M."/>
            <person name="Jia H.J."/>
            <person name="Cai Q.L."/>
            <person name="Wang Y."/>
            <person name="Zhao H.B."/>
            <person name="Yang W.F."/>
            <person name="Wang G.Y."/>
            <person name="Li Y.H."/>
            <person name="Zhan D.L."/>
            <person name="Shen Y.T."/>
            <person name="Niu Q.F."/>
            <person name="Chang L."/>
            <person name="Qiu J."/>
            <person name="Zhao L."/>
            <person name="Xie H.B."/>
            <person name="Fu W.Y."/>
            <person name="Jin J."/>
            <person name="Li X.W."/>
            <person name="Jiao Y."/>
            <person name="Zhou C.C."/>
            <person name="Tu T."/>
            <person name="Chai C.Y."/>
            <person name="Gao J.L."/>
            <person name="Fan L.J."/>
            <person name="van de Weg E."/>
            <person name="Wang J.Y."/>
            <person name="Gao Z.S."/>
        </authorList>
    </citation>
    <scope>NUCLEOTIDE SEQUENCE [LARGE SCALE GENOMIC DNA]</scope>
    <source>
        <tissue evidence="8">Leaves</tissue>
    </source>
</reference>
<dbReference type="Pfam" id="PF00628">
    <property type="entry name" value="PHD"/>
    <property type="match status" value="1"/>
</dbReference>
<dbReference type="InterPro" id="IPR001965">
    <property type="entry name" value="Znf_PHD"/>
</dbReference>
<feature type="region of interest" description="Disordered" evidence="5">
    <location>
        <begin position="19"/>
        <end position="46"/>
    </location>
</feature>
<dbReference type="Pfam" id="PF13832">
    <property type="entry name" value="zf-HC5HC2H_2"/>
    <property type="match status" value="1"/>
</dbReference>
<accession>A0A6A1VXU2</accession>
<dbReference type="InterPro" id="IPR019787">
    <property type="entry name" value="Znf_PHD-finger"/>
</dbReference>
<dbReference type="InterPro" id="IPR011011">
    <property type="entry name" value="Znf_FYVE_PHD"/>
</dbReference>
<dbReference type="PANTHER" id="PTHR13793:SF148">
    <property type="entry name" value="RING_FYVE_PHD ZINC FINGER SUPERFAMILY PROTEIN"/>
    <property type="match status" value="1"/>
</dbReference>
<dbReference type="AlphaFoldDB" id="A0A6A1VXU2"/>
<evidence type="ECO:0000259" key="7">
    <source>
        <dbReference type="PROSITE" id="PS51805"/>
    </source>
</evidence>
<dbReference type="EMBL" id="RXIC02000022">
    <property type="protein sequence ID" value="KAB1216378.1"/>
    <property type="molecule type" value="Genomic_DNA"/>
</dbReference>
<feature type="compositionally biased region" description="Polar residues" evidence="5">
    <location>
        <begin position="116"/>
        <end position="129"/>
    </location>
</feature>
<keyword evidence="1" id="KW-0479">Metal-binding</keyword>
<dbReference type="PROSITE" id="PS01359">
    <property type="entry name" value="ZF_PHD_1"/>
    <property type="match status" value="1"/>
</dbReference>
<proteinExistence type="predicted"/>
<evidence type="ECO:0000256" key="1">
    <source>
        <dbReference type="ARBA" id="ARBA00022723"/>
    </source>
</evidence>
<dbReference type="GO" id="GO:0006357">
    <property type="term" value="P:regulation of transcription by RNA polymerase II"/>
    <property type="evidence" value="ECO:0007669"/>
    <property type="project" value="TreeGrafter"/>
</dbReference>
<dbReference type="GO" id="GO:0008270">
    <property type="term" value="F:zinc ion binding"/>
    <property type="evidence" value="ECO:0007669"/>
    <property type="project" value="UniProtKB-KW"/>
</dbReference>
<feature type="region of interest" description="Disordered" evidence="5">
    <location>
        <begin position="109"/>
        <end position="145"/>
    </location>
</feature>